<reference evidence="14" key="1">
    <citation type="submission" date="2021-01" db="EMBL/GenBank/DDBJ databases">
        <authorList>
            <person name="Corre E."/>
            <person name="Pelletier E."/>
            <person name="Niang G."/>
            <person name="Scheremetjew M."/>
            <person name="Finn R."/>
            <person name="Kale V."/>
            <person name="Holt S."/>
            <person name="Cochrane G."/>
            <person name="Meng A."/>
            <person name="Brown T."/>
            <person name="Cohen L."/>
        </authorList>
    </citation>
    <scope>NUCLEOTIDE SEQUENCE</scope>
    <source>
        <strain evidence="14">CCMP2084</strain>
    </source>
</reference>
<keyword evidence="6" id="KW-0862">Zinc</keyword>
<evidence type="ECO:0000256" key="10">
    <source>
        <dbReference type="ARBA" id="ARBA00023329"/>
    </source>
</evidence>
<keyword evidence="10" id="KW-0968">Cytoplasmic vesicle</keyword>
<organism evidence="14">
    <name type="scientific">Attheya septentrionalis</name>
    <dbReference type="NCBI Taxonomy" id="420275"/>
    <lineage>
        <taxon>Eukaryota</taxon>
        <taxon>Sar</taxon>
        <taxon>Stramenopiles</taxon>
        <taxon>Ochrophyta</taxon>
        <taxon>Bacillariophyta</taxon>
        <taxon>Coscinodiscophyceae</taxon>
        <taxon>Chaetocerotophycidae</taxon>
        <taxon>Chaetocerotales</taxon>
        <taxon>Attheyaceae</taxon>
        <taxon>Attheya</taxon>
    </lineage>
</organism>
<dbReference type="PANTHER" id="PTHR31937">
    <property type="entry name" value="TRANSMEMBRANE PROTEIN 163"/>
    <property type="match status" value="1"/>
</dbReference>
<evidence type="ECO:0000256" key="3">
    <source>
        <dbReference type="ARBA" id="ARBA00008731"/>
    </source>
</evidence>
<dbReference type="InterPro" id="IPR027469">
    <property type="entry name" value="Cation_efflux_TMD_sf"/>
</dbReference>
<feature type="domain" description="Cation efflux protein transmembrane" evidence="13">
    <location>
        <begin position="21"/>
        <end position="210"/>
    </location>
</feature>
<dbReference type="SUPFAM" id="SSF161111">
    <property type="entry name" value="Cation efflux protein transmembrane domain-like"/>
    <property type="match status" value="1"/>
</dbReference>
<protein>
    <recommendedName>
        <fullName evidence="13">Cation efflux protein transmembrane domain-containing protein</fullName>
    </recommendedName>
</protein>
<evidence type="ECO:0000256" key="4">
    <source>
        <dbReference type="ARBA" id="ARBA00022692"/>
    </source>
</evidence>
<keyword evidence="8" id="KW-0770">Synapse</keyword>
<evidence type="ECO:0000256" key="8">
    <source>
        <dbReference type="ARBA" id="ARBA00023018"/>
    </source>
</evidence>
<name>A0A7S2UN32_9STRA</name>
<feature type="transmembrane region" description="Helical" evidence="12">
    <location>
        <begin position="44"/>
        <end position="68"/>
    </location>
</feature>
<evidence type="ECO:0000256" key="1">
    <source>
        <dbReference type="ARBA" id="ARBA00004146"/>
    </source>
</evidence>
<evidence type="ECO:0000259" key="13">
    <source>
        <dbReference type="Pfam" id="PF01545"/>
    </source>
</evidence>
<dbReference type="PANTHER" id="PTHR31937:SF2">
    <property type="entry name" value="TRANSMEMBRANE PROTEIN 163"/>
    <property type="match status" value="1"/>
</dbReference>
<comment type="subcellular location">
    <subcellularLocation>
        <location evidence="2">Cytoplasmic vesicle</location>
        <location evidence="2">Secretory vesicle</location>
        <location evidence="2">Synaptic vesicle membrane</location>
        <topology evidence="2">Multi-pass membrane protein</topology>
    </subcellularLocation>
    <subcellularLocation>
        <location evidence="1">Early endosome membrane</location>
    </subcellularLocation>
</comment>
<keyword evidence="9 12" id="KW-0472">Membrane</keyword>
<gene>
    <name evidence="14" type="ORF">ASEP1449_LOCUS16613</name>
</gene>
<proteinExistence type="inferred from homology"/>
<dbReference type="EMBL" id="HBHQ01024658">
    <property type="protein sequence ID" value="CAD9824779.1"/>
    <property type="molecule type" value="Transcribed_RNA"/>
</dbReference>
<dbReference type="GO" id="GO:0008324">
    <property type="term" value="F:monoatomic cation transmembrane transporter activity"/>
    <property type="evidence" value="ECO:0007669"/>
    <property type="project" value="InterPro"/>
</dbReference>
<evidence type="ECO:0000256" key="2">
    <source>
        <dbReference type="ARBA" id="ARBA00004644"/>
    </source>
</evidence>
<feature type="transmembrane region" description="Helical" evidence="12">
    <location>
        <begin position="184"/>
        <end position="205"/>
    </location>
</feature>
<accession>A0A7S2UN32</accession>
<dbReference type="Gene3D" id="1.20.1510.10">
    <property type="entry name" value="Cation efflux protein transmembrane domain"/>
    <property type="match status" value="1"/>
</dbReference>
<evidence type="ECO:0000256" key="6">
    <source>
        <dbReference type="ARBA" id="ARBA00022833"/>
    </source>
</evidence>
<feature type="region of interest" description="Disordered" evidence="11">
    <location>
        <begin position="241"/>
        <end position="282"/>
    </location>
</feature>
<dbReference type="AlphaFoldDB" id="A0A7S2UN32"/>
<feature type="transmembrane region" description="Helical" evidence="12">
    <location>
        <begin position="158"/>
        <end position="178"/>
    </location>
</feature>
<dbReference type="InterPro" id="IPR026765">
    <property type="entry name" value="Tmem163"/>
</dbReference>
<feature type="compositionally biased region" description="Acidic residues" evidence="11">
    <location>
        <begin position="267"/>
        <end position="282"/>
    </location>
</feature>
<evidence type="ECO:0000256" key="5">
    <source>
        <dbReference type="ARBA" id="ARBA00022753"/>
    </source>
</evidence>
<evidence type="ECO:0000256" key="9">
    <source>
        <dbReference type="ARBA" id="ARBA00023136"/>
    </source>
</evidence>
<dbReference type="GO" id="GO:0031901">
    <property type="term" value="C:early endosome membrane"/>
    <property type="evidence" value="ECO:0007669"/>
    <property type="project" value="UniProtKB-SubCell"/>
</dbReference>
<evidence type="ECO:0000256" key="11">
    <source>
        <dbReference type="SAM" id="MobiDB-lite"/>
    </source>
</evidence>
<keyword evidence="7 12" id="KW-1133">Transmembrane helix</keyword>
<evidence type="ECO:0000256" key="12">
    <source>
        <dbReference type="SAM" id="Phobius"/>
    </source>
</evidence>
<dbReference type="Pfam" id="PF01545">
    <property type="entry name" value="Cation_efflux"/>
    <property type="match status" value="1"/>
</dbReference>
<keyword evidence="4 12" id="KW-0812">Transmembrane</keyword>
<evidence type="ECO:0000313" key="14">
    <source>
        <dbReference type="EMBL" id="CAD9824779.1"/>
    </source>
</evidence>
<dbReference type="InterPro" id="IPR058533">
    <property type="entry name" value="Cation_efflux_TM"/>
</dbReference>
<keyword evidence="5" id="KW-0967">Endosome</keyword>
<sequence>MGFSMRWWNAPTAKDAFRLSLISAAVALTGAILGLAAFSASGSSLVLCFGLENLLDTFSSLIVLWRFYCPHGIDAEREVLLKKREKRASIAISIVLAVLGMMIFVAAIHDFRLGPNAEEDNLNILLIISFCSIGIFGVLAVIKYHYSVELQSASLNKDGFCSLIGTMLSASLFVNTLLYMHTAAAWWLDPFVATVAGIASLFIGLKASYTAYVVQGIPIFSPKWWVTSTGDGLDEMIGRDVNEQDKDIGKQNQPSQSEMPPIVEGSEGMDDPAEAEDEAEII</sequence>
<comment type="similarity">
    <text evidence="3">Belongs to the TMEM163 family.</text>
</comment>
<feature type="transmembrane region" description="Helical" evidence="12">
    <location>
        <begin position="124"/>
        <end position="146"/>
    </location>
</feature>
<feature type="transmembrane region" description="Helical" evidence="12">
    <location>
        <begin position="88"/>
        <end position="109"/>
    </location>
</feature>
<evidence type="ECO:0000256" key="7">
    <source>
        <dbReference type="ARBA" id="ARBA00022989"/>
    </source>
</evidence>
<feature type="transmembrane region" description="Helical" evidence="12">
    <location>
        <begin position="21"/>
        <end position="38"/>
    </location>
</feature>